<evidence type="ECO:0000313" key="2">
    <source>
        <dbReference type="Proteomes" id="UP000754710"/>
    </source>
</evidence>
<sequence>MTPSTFPAVLSDALRTDAARPLVTFYDDATGERVELSVTTYANWVAKTASLVQDELDVERGALVLLDLPTHWLGAVWLGAAWTGGQAVTTDRTLADEADLVVCGPDGVADYAGSAVDRPVVAISLRPLGGRFTEPLPSGVVDYGAVVLAQPDAFVSYDPPTADDPAWRDADGVTGQAALLASVTPFPRGGRLLTDVNPCTRDGVDTLLSPVLGGGGTVWVANPDESRWRARYDEERATVQRRVARSS</sequence>
<dbReference type="SUPFAM" id="SSF56801">
    <property type="entry name" value="Acetyl-CoA synthetase-like"/>
    <property type="match status" value="1"/>
</dbReference>
<evidence type="ECO:0000313" key="1">
    <source>
        <dbReference type="EMBL" id="MBY9076438.1"/>
    </source>
</evidence>
<organism evidence="1 2">
    <name type="scientific">Nocardioides jiangsuensis</name>
    <dbReference type="NCBI Taxonomy" id="2866161"/>
    <lineage>
        <taxon>Bacteria</taxon>
        <taxon>Bacillati</taxon>
        <taxon>Actinomycetota</taxon>
        <taxon>Actinomycetes</taxon>
        <taxon>Propionibacteriales</taxon>
        <taxon>Nocardioidaceae</taxon>
        <taxon>Nocardioides</taxon>
    </lineage>
</organism>
<dbReference type="Proteomes" id="UP000754710">
    <property type="component" value="Unassembled WGS sequence"/>
</dbReference>
<proteinExistence type="predicted"/>
<keyword evidence="2" id="KW-1185">Reference proteome</keyword>
<gene>
    <name evidence="1" type="ORF">K1X13_16510</name>
</gene>
<protein>
    <submittedName>
        <fullName evidence="1">TIGR03089 family protein</fullName>
    </submittedName>
</protein>
<accession>A0ABS7RN06</accession>
<dbReference type="NCBIfam" id="TIGR03089">
    <property type="entry name" value="TIGR03089 family protein"/>
    <property type="match status" value="1"/>
</dbReference>
<dbReference type="RefSeq" id="WP_221026242.1">
    <property type="nucleotide sequence ID" value="NZ_JAIEZQ010000003.1"/>
</dbReference>
<reference evidence="1 2" key="1">
    <citation type="submission" date="2021-08" db="EMBL/GenBank/DDBJ databases">
        <title>Nocardioides bacterium WL0053 sp. nov., isolated from the sediment.</title>
        <authorList>
            <person name="Wang L."/>
            <person name="Zhang D."/>
            <person name="Zhang A."/>
        </authorList>
    </citation>
    <scope>NUCLEOTIDE SEQUENCE [LARGE SCALE GENOMIC DNA]</scope>
    <source>
        <strain evidence="1 2">WL0053</strain>
    </source>
</reference>
<dbReference type="InterPro" id="IPR017523">
    <property type="entry name" value="Rv3268"/>
</dbReference>
<dbReference type="EMBL" id="JAIEZQ010000003">
    <property type="protein sequence ID" value="MBY9076438.1"/>
    <property type="molecule type" value="Genomic_DNA"/>
</dbReference>
<name>A0ABS7RN06_9ACTN</name>
<comment type="caution">
    <text evidence="1">The sequence shown here is derived from an EMBL/GenBank/DDBJ whole genome shotgun (WGS) entry which is preliminary data.</text>
</comment>